<organism evidence="1 2">
    <name type="scientific">Flavipsychrobacter stenotrophus</name>
    <dbReference type="NCBI Taxonomy" id="2077091"/>
    <lineage>
        <taxon>Bacteria</taxon>
        <taxon>Pseudomonadati</taxon>
        <taxon>Bacteroidota</taxon>
        <taxon>Chitinophagia</taxon>
        <taxon>Chitinophagales</taxon>
        <taxon>Chitinophagaceae</taxon>
        <taxon>Flavipsychrobacter</taxon>
    </lineage>
</organism>
<reference evidence="1 2" key="1">
    <citation type="submission" date="2018-01" db="EMBL/GenBank/DDBJ databases">
        <title>A novel member of the phylum Bacteroidetes isolated from glacier ice.</title>
        <authorList>
            <person name="Liu Q."/>
            <person name="Xin Y.-H."/>
        </authorList>
    </citation>
    <scope>NUCLEOTIDE SEQUENCE [LARGE SCALE GENOMIC DNA]</scope>
    <source>
        <strain evidence="1 2">RB1R16</strain>
    </source>
</reference>
<evidence type="ECO:0008006" key="3">
    <source>
        <dbReference type="Google" id="ProtNLM"/>
    </source>
</evidence>
<evidence type="ECO:0000313" key="1">
    <source>
        <dbReference type="EMBL" id="PQJ11473.1"/>
    </source>
</evidence>
<dbReference type="SUPFAM" id="SSF50956">
    <property type="entry name" value="Thermostable phytase (3-phytase)"/>
    <property type="match status" value="1"/>
</dbReference>
<name>A0A2S7SX24_9BACT</name>
<dbReference type="Proteomes" id="UP000239872">
    <property type="component" value="Unassembled WGS sequence"/>
</dbReference>
<gene>
    <name evidence="1" type="ORF">CJD36_006635</name>
</gene>
<evidence type="ECO:0000313" key="2">
    <source>
        <dbReference type="Proteomes" id="UP000239872"/>
    </source>
</evidence>
<dbReference type="AlphaFoldDB" id="A0A2S7SX24"/>
<protein>
    <recommendedName>
        <fullName evidence="3">Gliding motility-associated C-terminal domain-containing protein</fullName>
    </recommendedName>
</protein>
<dbReference type="Pfam" id="PF13585">
    <property type="entry name" value="CHU_C"/>
    <property type="match status" value="1"/>
</dbReference>
<dbReference type="EMBL" id="PPSL01000002">
    <property type="protein sequence ID" value="PQJ11473.1"/>
    <property type="molecule type" value="Genomic_DNA"/>
</dbReference>
<keyword evidence="2" id="KW-1185">Reference proteome</keyword>
<sequence>MYNFATKVCSYCYISRLLRNFFFWIMRKYLLLVVLSILSQLQALKAQTLFTAPDTVCVRQPVHLNSTIFDAASYYWGFCSGAITSAPSGVNMGNGFGFHQPSNIEIQQDRNGQYYGFVLNASTDEFLRLNYGTSLNNVPTVTNFGNLTNGLPHHPTSMFIAYDTLAENWFVFVTGGYTKAESAVGRIDFGPTLGNPTPNIANFGNLDDPLTPAVNEFVGPKGIFVAQDADLKWYGYVVNRFNNFLVRMDFGTNISNTPAVVTIGNPGGVLNDPTDMAAILDNGQYYFFVANRGNSTIARINVGPVLNTTAMTGSNLGDFLFRVTIPSSISLTRDCGSIYAYITDSTTSQLVSIQMATAVGPYTAVDYSVVGGMNFPSSISTILRDKDDLYAFITNVADSSLTKVTITQCTNASIPSFTEVTPPVYYYNAPGTYNIYYVINQGKPNMAVECKSIVVLPIPNIFININPTICKGDSIKLYVISNFADSFAWSPIYHIDTAYDGDDTVKAWPDYTMNYNVEIFYPDGCIVDTFIHVNVVKVTADAGPDRTILDGATSILGGPDMTLEGAVTYHWTPFQYIEDTTVPFPTVNPPSDFTYVIEVTEHSSGLTCQARDTVTLHSNCGDFYLPNAFAPASTSSLVNRFGVINQGLSQLNYFRVFDRWGVMVFQTSTPTQMWDGTYNGTPCPTGVYVWEADGFCVSGKPIKKKGNVSLLR</sequence>
<proteinExistence type="predicted"/>
<accession>A0A2S7SX24</accession>
<comment type="caution">
    <text evidence="1">The sequence shown here is derived from an EMBL/GenBank/DDBJ whole genome shotgun (WGS) entry which is preliminary data.</text>
</comment>